<keyword evidence="2" id="KW-0472">Membrane</keyword>
<evidence type="ECO:0008006" key="17">
    <source>
        <dbReference type="Google" id="ProtNLM"/>
    </source>
</evidence>
<accession>A0A2U2EEW5</accession>
<dbReference type="SUPFAM" id="SSF58113">
    <property type="entry name" value="Apolipoprotein A-I"/>
    <property type="match status" value="1"/>
</dbReference>
<evidence type="ECO:0000313" key="15">
    <source>
        <dbReference type="Proteomes" id="UP000283501"/>
    </source>
</evidence>
<dbReference type="EMBL" id="QSKY01000006">
    <property type="protein sequence ID" value="RHF05627.1"/>
    <property type="molecule type" value="Genomic_DNA"/>
</dbReference>
<evidence type="ECO:0000313" key="10">
    <source>
        <dbReference type="Proteomes" id="UP000245905"/>
    </source>
</evidence>
<keyword evidence="2" id="KW-0812">Transmembrane</keyword>
<dbReference type="Proteomes" id="UP000245905">
    <property type="component" value="Unassembled WGS sequence"/>
</dbReference>
<dbReference type="Proteomes" id="UP000283501">
    <property type="component" value="Unassembled WGS sequence"/>
</dbReference>
<dbReference type="EMBL" id="QRUJ01000004">
    <property type="protein sequence ID" value="RGR55535.1"/>
    <property type="molecule type" value="Genomic_DNA"/>
</dbReference>
<evidence type="ECO:0000256" key="2">
    <source>
        <dbReference type="SAM" id="Phobius"/>
    </source>
</evidence>
<dbReference type="Proteomes" id="UP000261052">
    <property type="component" value="Unassembled WGS sequence"/>
</dbReference>
<protein>
    <recommendedName>
        <fullName evidence="17">Apolipoprotein A1/A4/E domain</fullName>
    </recommendedName>
</protein>
<reference evidence="3 10" key="1">
    <citation type="submission" date="2014-09" db="EMBL/GenBank/DDBJ databases">
        <title>Butyrate-producing bacteria isolated from human gut.</title>
        <authorList>
            <person name="Zhang Q."/>
            <person name="Zhao L."/>
        </authorList>
    </citation>
    <scope>NUCLEOTIDE SEQUENCE [LARGE SCALE GENOMIC DNA]</scope>
    <source>
        <strain evidence="3 10">R22</strain>
    </source>
</reference>
<evidence type="ECO:0000313" key="12">
    <source>
        <dbReference type="Proteomes" id="UP000261052"/>
    </source>
</evidence>
<name>A0A2U2EEW5_9FIRM</name>
<organism evidence="3 10">
    <name type="scientific">Agathobacter rectalis</name>
    <dbReference type="NCBI Taxonomy" id="39491"/>
    <lineage>
        <taxon>Bacteria</taxon>
        <taxon>Bacillati</taxon>
        <taxon>Bacillota</taxon>
        <taxon>Clostridia</taxon>
        <taxon>Lachnospirales</taxon>
        <taxon>Lachnospiraceae</taxon>
        <taxon>Agathobacter</taxon>
    </lineage>
</organism>
<evidence type="ECO:0000313" key="11">
    <source>
        <dbReference type="Proteomes" id="UP000260642"/>
    </source>
</evidence>
<evidence type="ECO:0000313" key="14">
    <source>
        <dbReference type="Proteomes" id="UP000283297"/>
    </source>
</evidence>
<keyword evidence="1" id="KW-0175">Coiled coil</keyword>
<feature type="coiled-coil region" evidence="1">
    <location>
        <begin position="62"/>
        <end position="117"/>
    </location>
</feature>
<dbReference type="EMBL" id="QRON01000005">
    <property type="protein sequence ID" value="RHL28253.1"/>
    <property type="molecule type" value="Genomic_DNA"/>
</dbReference>
<dbReference type="EMBL" id="JRFS01000027">
    <property type="protein sequence ID" value="PWE83055.1"/>
    <property type="molecule type" value="Genomic_DNA"/>
</dbReference>
<keyword evidence="2" id="KW-1133">Transmembrane helix</keyword>
<evidence type="ECO:0000313" key="3">
    <source>
        <dbReference type="EMBL" id="PWE83055.1"/>
    </source>
</evidence>
<dbReference type="AlphaFoldDB" id="A0A2U2EEW5"/>
<feature type="transmembrane region" description="Helical" evidence="2">
    <location>
        <begin position="290"/>
        <end position="316"/>
    </location>
</feature>
<comment type="caution">
    <text evidence="3">The sequence shown here is derived from an EMBL/GenBank/DDBJ whole genome shotgun (WGS) entry which is preliminary data.</text>
</comment>
<dbReference type="EMBL" id="QSQP01000001">
    <property type="protein sequence ID" value="RGK45574.1"/>
    <property type="molecule type" value="Genomic_DNA"/>
</dbReference>
<dbReference type="RefSeq" id="WP_109258398.1">
    <property type="nucleotide sequence ID" value="NZ_JRFS01000027.1"/>
</dbReference>
<sequence length="320" mass="35540">MSGIFDRRAKRFISTEQAERAVPSRTVMASRVARDDVNRSERVQKKEDNIQMDKDDFLLTQIDEFREKAKRLQEMLNTKESKAEELSTIVEEREAKAEELQQILDERQEKADGITAQVAKQIDVLIESVHEKMAEIEQSMNAGMDSLGRQVSSDMDNLGRSVNANMDNLGSSVSGQIGNLGQSLGTEISGISQNIGQSLDFGDTLEQTRRITEEGTAAVTSAVNEANAHMLQSLTELNDQLVSLKAELSDKVHTENVKCFRNIQDLFKVMGDKVDTVSELEKQVGTTKTFAVISTILAIINTFGFVAIALYIFGFFGSIF</sequence>
<dbReference type="Gene3D" id="1.20.120.20">
    <property type="entry name" value="Apolipoprotein"/>
    <property type="match status" value="1"/>
</dbReference>
<evidence type="ECO:0000313" key="6">
    <source>
        <dbReference type="EMBL" id="RGR55535.1"/>
    </source>
</evidence>
<evidence type="ECO:0000313" key="4">
    <source>
        <dbReference type="EMBL" id="RGI69339.1"/>
    </source>
</evidence>
<evidence type="ECO:0000313" key="16">
    <source>
        <dbReference type="Proteomes" id="UP000284296"/>
    </source>
</evidence>
<gene>
    <name evidence="9" type="ORF">DW028_09425</name>
    <name evidence="8" type="ORF">DW703_05770</name>
    <name evidence="7" type="ORF">DWX06_00965</name>
    <name evidence="6" type="ORF">DWY38_05240</name>
    <name evidence="5" type="ORF">DXD13_00355</name>
    <name evidence="4" type="ORF">DXD95_04795</name>
    <name evidence="3" type="ORF">LD38_12145</name>
</gene>
<reference evidence="11 12" key="2">
    <citation type="submission" date="2018-08" db="EMBL/GenBank/DDBJ databases">
        <title>A genome reference for cultivated species of the human gut microbiota.</title>
        <authorList>
            <person name="Zou Y."/>
            <person name="Xue W."/>
            <person name="Luo G."/>
        </authorList>
    </citation>
    <scope>NUCLEOTIDE SEQUENCE [LARGE SCALE GENOMIC DNA]</scope>
    <source>
        <strain evidence="7 16">AF18-16LB</strain>
        <strain evidence="6 13">AF25-15</strain>
        <strain evidence="9 14">AF38-24</strain>
        <strain evidence="8 15">AM26-2LB</strain>
        <strain evidence="5 12">TF11-15AC</strain>
        <strain evidence="4 11">TM10-3</strain>
    </source>
</reference>
<evidence type="ECO:0000313" key="5">
    <source>
        <dbReference type="EMBL" id="RGK45574.1"/>
    </source>
</evidence>
<evidence type="ECO:0000313" key="13">
    <source>
        <dbReference type="Proteomes" id="UP000266066"/>
    </source>
</evidence>
<evidence type="ECO:0000313" key="8">
    <source>
        <dbReference type="EMBL" id="RHF05627.1"/>
    </source>
</evidence>
<dbReference type="Proteomes" id="UP000283297">
    <property type="component" value="Unassembled WGS sequence"/>
</dbReference>
<dbReference type="EMBL" id="QRXG01000001">
    <property type="protein sequence ID" value="RGT84730.1"/>
    <property type="molecule type" value="Genomic_DNA"/>
</dbReference>
<dbReference type="EMBL" id="QSOB01000005">
    <property type="protein sequence ID" value="RGI69339.1"/>
    <property type="molecule type" value="Genomic_DNA"/>
</dbReference>
<dbReference type="Proteomes" id="UP000284296">
    <property type="component" value="Unassembled WGS sequence"/>
</dbReference>
<dbReference type="Proteomes" id="UP000266066">
    <property type="component" value="Unassembled WGS sequence"/>
</dbReference>
<evidence type="ECO:0000313" key="7">
    <source>
        <dbReference type="EMBL" id="RGT84730.1"/>
    </source>
</evidence>
<evidence type="ECO:0000256" key="1">
    <source>
        <dbReference type="SAM" id="Coils"/>
    </source>
</evidence>
<proteinExistence type="predicted"/>
<dbReference type="Proteomes" id="UP000260642">
    <property type="component" value="Unassembled WGS sequence"/>
</dbReference>
<evidence type="ECO:0000313" key="9">
    <source>
        <dbReference type="EMBL" id="RHL28253.1"/>
    </source>
</evidence>